<keyword evidence="2" id="KW-0732">Signal</keyword>
<gene>
    <name evidence="3" type="ORF">ACFPIE_03075</name>
</gene>
<comment type="caution">
    <text evidence="3">The sequence shown here is derived from an EMBL/GenBank/DDBJ whole genome shotgun (WGS) entry which is preliminary data.</text>
</comment>
<dbReference type="EMBL" id="JBHSLF010000006">
    <property type="protein sequence ID" value="MFC5342880.1"/>
    <property type="molecule type" value="Genomic_DNA"/>
</dbReference>
<keyword evidence="1" id="KW-0175">Coiled coil</keyword>
<sequence length="246" mass="26971">MTPRLRPLAAALAATLLLAAPQARAQSFGGIVYDPTSFAQMVKDAKTAIDQLNELKAQVQQGQQLFESLNEISDVNAIASQLGVPELRSILPDIGLYQRALSGDLNALGALGERADEIRAEHRLYTPPAGDLSASETYYRDTLEASGARAARDYATGERVAEAAEQRLEGLEQLRSALDTAPNARAVLDLQARISAEQAMIQNDQMRLQGVAMLQDAEDRLQRQRDLERAEAARAERIAMYQRARR</sequence>
<dbReference type="RefSeq" id="WP_374039592.1">
    <property type="nucleotide sequence ID" value="NZ_CP169083.1"/>
</dbReference>
<dbReference type="SUPFAM" id="SSF101082">
    <property type="entry name" value="Typo IV secretion system protein TraC"/>
    <property type="match status" value="1"/>
</dbReference>
<evidence type="ECO:0000313" key="4">
    <source>
        <dbReference type="Proteomes" id="UP001596152"/>
    </source>
</evidence>
<proteinExistence type="predicted"/>
<dbReference type="Proteomes" id="UP001596152">
    <property type="component" value="Unassembled WGS sequence"/>
</dbReference>
<organism evidence="3 4">
    <name type="scientific">Brevundimonas staleyi</name>
    <dbReference type="NCBI Taxonomy" id="74326"/>
    <lineage>
        <taxon>Bacteria</taxon>
        <taxon>Pseudomonadati</taxon>
        <taxon>Pseudomonadota</taxon>
        <taxon>Alphaproteobacteria</taxon>
        <taxon>Caulobacterales</taxon>
        <taxon>Caulobacteraceae</taxon>
        <taxon>Brevundimonas</taxon>
    </lineage>
</organism>
<feature type="coiled-coil region" evidence="1">
    <location>
        <begin position="38"/>
        <end position="72"/>
    </location>
</feature>
<reference evidence="4" key="1">
    <citation type="journal article" date="2019" name="Int. J. Syst. Evol. Microbiol.">
        <title>The Global Catalogue of Microorganisms (GCM) 10K type strain sequencing project: providing services to taxonomists for standard genome sequencing and annotation.</title>
        <authorList>
            <consortium name="The Broad Institute Genomics Platform"/>
            <consortium name="The Broad Institute Genome Sequencing Center for Infectious Disease"/>
            <person name="Wu L."/>
            <person name="Ma J."/>
        </authorList>
    </citation>
    <scope>NUCLEOTIDE SEQUENCE [LARGE SCALE GENOMIC DNA]</scope>
    <source>
        <strain evidence="4">JCM 12125</strain>
    </source>
</reference>
<feature type="signal peptide" evidence="2">
    <location>
        <begin position="1"/>
        <end position="25"/>
    </location>
</feature>
<dbReference type="InterPro" id="IPR023220">
    <property type="entry name" value="T4SS_VirB5-domain"/>
</dbReference>
<keyword evidence="4" id="KW-1185">Reference proteome</keyword>
<dbReference type="Pfam" id="PF07996">
    <property type="entry name" value="T4SS"/>
    <property type="match status" value="1"/>
</dbReference>
<feature type="coiled-coil region" evidence="1">
    <location>
        <begin position="211"/>
        <end position="238"/>
    </location>
</feature>
<name>A0ABW0FM95_9CAUL</name>
<dbReference type="Gene3D" id="1.20.58.430">
    <property type="entry name" value="Type IV secretion system, VirB5-domain"/>
    <property type="match status" value="1"/>
</dbReference>
<protein>
    <submittedName>
        <fullName evidence="3">Type IV secretion system protein</fullName>
    </submittedName>
</protein>
<evidence type="ECO:0000256" key="1">
    <source>
        <dbReference type="SAM" id="Coils"/>
    </source>
</evidence>
<evidence type="ECO:0000313" key="3">
    <source>
        <dbReference type="EMBL" id="MFC5342880.1"/>
    </source>
</evidence>
<feature type="coiled-coil region" evidence="1">
    <location>
        <begin position="154"/>
        <end position="181"/>
    </location>
</feature>
<evidence type="ECO:0000256" key="2">
    <source>
        <dbReference type="SAM" id="SignalP"/>
    </source>
</evidence>
<dbReference type="InterPro" id="IPR014158">
    <property type="entry name" value="T4SS_VirB5"/>
</dbReference>
<feature type="chain" id="PRO_5046478225" evidence="2">
    <location>
        <begin position="26"/>
        <end position="246"/>
    </location>
</feature>
<accession>A0ABW0FM95</accession>
<dbReference type="CDD" id="cd14262">
    <property type="entry name" value="VirB5_like"/>
    <property type="match status" value="1"/>
</dbReference>